<comment type="caution">
    <text evidence="1">The sequence shown here is derived from an EMBL/GenBank/DDBJ whole genome shotgun (WGS) entry which is preliminary data.</text>
</comment>
<sequence>MKKKPLIILLLTVSLIIVSKPSKSQIISPYNVISGVYEIDNNGLSEDYTQKILMRKDSSHIALTTIYENDREISRFYLIEKGKITSTYADISKEYKVKDFSIMGDSLYFCGSMNTVDQGFNETTQGFIAYVRISELFTQAVYIDPTLTKQCNYSRIPTTTTVNKIKTYYNRRGERMVIGIGEQYYSELPYERPVTPIEPPLNKDLPPSTWVYPDTNHYDCFIGYKIIETVLNPAYPSVNPFTLYRHKYFKNEINHPYEYEEFQDLVVTDNYICLASTQFFDPSFTGNPNRSKYIVLRRIDKEDFNIHVSYKVLAPSYYTNIYNNVTNDGFYIERLEKDTIAIAHVSHRPSPSNILGTIVTKVDLGIEPFNIIHTSLIDENSDKVVLRDIEYLPEMNNLLVLRSQFNNGIFTEDVQYVDMDNSIFDANNTYISKFLFVLQNNRAWNNILKYNRNNFALIGNFGTQLGLGILDNEENNFIPNSCRDYRPRAVFEMGINSFNQWDNLFPCNFALMYPYSSGFYYPGNTTIIHKMDLNEPNNNDVIKQCIEME</sequence>
<protein>
    <submittedName>
        <fullName evidence="1">Uncharacterized protein</fullName>
    </submittedName>
</protein>
<accession>A0A644TWG1</accession>
<dbReference type="EMBL" id="VSSQ01000050">
    <property type="protein sequence ID" value="MPL70031.1"/>
    <property type="molecule type" value="Genomic_DNA"/>
</dbReference>
<reference evidence="1" key="1">
    <citation type="submission" date="2019-08" db="EMBL/GenBank/DDBJ databases">
        <authorList>
            <person name="Kucharzyk K."/>
            <person name="Murdoch R.W."/>
            <person name="Higgins S."/>
            <person name="Loffler F."/>
        </authorList>
    </citation>
    <scope>NUCLEOTIDE SEQUENCE</scope>
</reference>
<dbReference type="AlphaFoldDB" id="A0A644TWG1"/>
<gene>
    <name evidence="1" type="ORF">SDC9_15782</name>
</gene>
<name>A0A644TWG1_9ZZZZ</name>
<organism evidence="1">
    <name type="scientific">bioreactor metagenome</name>
    <dbReference type="NCBI Taxonomy" id="1076179"/>
    <lineage>
        <taxon>unclassified sequences</taxon>
        <taxon>metagenomes</taxon>
        <taxon>ecological metagenomes</taxon>
    </lineage>
</organism>
<evidence type="ECO:0000313" key="1">
    <source>
        <dbReference type="EMBL" id="MPL70031.1"/>
    </source>
</evidence>
<proteinExistence type="predicted"/>